<dbReference type="EC" id="2.1.1.77" evidence="3"/>
<keyword evidence="7" id="KW-0949">S-adenosyl-L-methionine</keyword>
<dbReference type="CDD" id="cd02440">
    <property type="entry name" value="AdoMet_MTases"/>
    <property type="match status" value="1"/>
</dbReference>
<keyword evidence="5" id="KW-0489">Methyltransferase</keyword>
<protein>
    <recommendedName>
        <fullName evidence="3">protein-L-isoaspartate(D-aspartate) O-methyltransferase</fullName>
        <ecNumber evidence="3">2.1.1.77</ecNumber>
    </recommendedName>
</protein>
<evidence type="ECO:0000256" key="2">
    <source>
        <dbReference type="ARBA" id="ARBA00005369"/>
    </source>
</evidence>
<evidence type="ECO:0000313" key="8">
    <source>
        <dbReference type="EMBL" id="KKK71127.1"/>
    </source>
</evidence>
<dbReference type="AlphaFoldDB" id="A0A0F8XQ43"/>
<evidence type="ECO:0000256" key="5">
    <source>
        <dbReference type="ARBA" id="ARBA00022603"/>
    </source>
</evidence>
<keyword evidence="6" id="KW-0808">Transferase</keyword>
<comment type="caution">
    <text evidence="8">The sequence shown here is derived from an EMBL/GenBank/DDBJ whole genome shotgun (WGS) entry which is preliminary data.</text>
</comment>
<feature type="non-terminal residue" evidence="8">
    <location>
        <position position="1"/>
    </location>
</feature>
<evidence type="ECO:0000256" key="4">
    <source>
        <dbReference type="ARBA" id="ARBA00022490"/>
    </source>
</evidence>
<dbReference type="GO" id="GO:0004719">
    <property type="term" value="F:protein-L-isoaspartate (D-aspartate) O-methyltransferase activity"/>
    <property type="evidence" value="ECO:0007669"/>
    <property type="project" value="UniProtKB-EC"/>
</dbReference>
<comment type="similarity">
    <text evidence="2">Belongs to the methyltransferase superfamily. L-isoaspartyl/D-aspartyl protein methyltransferase family.</text>
</comment>
<dbReference type="PANTHER" id="PTHR11579:SF0">
    <property type="entry name" value="PROTEIN-L-ISOASPARTATE(D-ASPARTATE) O-METHYLTRANSFERASE"/>
    <property type="match status" value="1"/>
</dbReference>
<accession>A0A0F8XQ43</accession>
<dbReference type="GO" id="GO:0005737">
    <property type="term" value="C:cytoplasm"/>
    <property type="evidence" value="ECO:0007669"/>
    <property type="project" value="UniProtKB-SubCell"/>
</dbReference>
<evidence type="ECO:0000256" key="7">
    <source>
        <dbReference type="ARBA" id="ARBA00022691"/>
    </source>
</evidence>
<evidence type="ECO:0000256" key="6">
    <source>
        <dbReference type="ARBA" id="ARBA00022679"/>
    </source>
</evidence>
<comment type="subcellular location">
    <subcellularLocation>
        <location evidence="1">Cytoplasm</location>
    </subcellularLocation>
</comment>
<reference evidence="8" key="1">
    <citation type="journal article" date="2015" name="Nature">
        <title>Complex archaea that bridge the gap between prokaryotes and eukaryotes.</title>
        <authorList>
            <person name="Spang A."/>
            <person name="Saw J.H."/>
            <person name="Jorgensen S.L."/>
            <person name="Zaremba-Niedzwiedzka K."/>
            <person name="Martijn J."/>
            <person name="Lind A.E."/>
            <person name="van Eijk R."/>
            <person name="Schleper C."/>
            <person name="Guy L."/>
            <person name="Ettema T.J."/>
        </authorList>
    </citation>
    <scope>NUCLEOTIDE SEQUENCE</scope>
</reference>
<evidence type="ECO:0000256" key="1">
    <source>
        <dbReference type="ARBA" id="ARBA00004496"/>
    </source>
</evidence>
<evidence type="ECO:0000256" key="3">
    <source>
        <dbReference type="ARBA" id="ARBA00011890"/>
    </source>
</evidence>
<dbReference type="InterPro" id="IPR000682">
    <property type="entry name" value="PCMT"/>
</dbReference>
<dbReference type="SUPFAM" id="SSF53335">
    <property type="entry name" value="S-adenosyl-L-methionine-dependent methyltransferases"/>
    <property type="match status" value="1"/>
</dbReference>
<dbReference type="PANTHER" id="PTHR11579">
    <property type="entry name" value="PROTEIN-L-ISOASPARTATE O-METHYLTRANSFERASE"/>
    <property type="match status" value="1"/>
</dbReference>
<dbReference type="Gene3D" id="3.40.50.150">
    <property type="entry name" value="Vaccinia Virus protein VP39"/>
    <property type="match status" value="1"/>
</dbReference>
<name>A0A0F8XQ43_9ZZZZ</name>
<proteinExistence type="inferred from homology"/>
<gene>
    <name evidence="8" type="ORF">LCGC14_2917080</name>
</gene>
<dbReference type="EMBL" id="LAZR01057874">
    <property type="protein sequence ID" value="KKK71127.1"/>
    <property type="molecule type" value="Genomic_DNA"/>
</dbReference>
<organism evidence="8">
    <name type="scientific">marine sediment metagenome</name>
    <dbReference type="NCBI Taxonomy" id="412755"/>
    <lineage>
        <taxon>unclassified sequences</taxon>
        <taxon>metagenomes</taxon>
        <taxon>ecological metagenomes</taxon>
    </lineage>
</organism>
<sequence length="155" mass="17189">GQTISQPYTVAFQTELLDVRTRHKVLEIGTGSGYQTAVLLDLGASVYTIERQRKLFLNAQAILGELGYKPHFFYGDGYQGKETYGPFDRILVTAGAEGVPQALLQQLKTGGIMVVPVGSKHGQEMIRIIRRGDDDFERTKHGYFAFVPLLKGPNE</sequence>
<dbReference type="GO" id="GO:0032259">
    <property type="term" value="P:methylation"/>
    <property type="evidence" value="ECO:0007669"/>
    <property type="project" value="UniProtKB-KW"/>
</dbReference>
<dbReference type="Pfam" id="PF01135">
    <property type="entry name" value="PCMT"/>
    <property type="match status" value="1"/>
</dbReference>
<dbReference type="InterPro" id="IPR029063">
    <property type="entry name" value="SAM-dependent_MTases_sf"/>
</dbReference>
<keyword evidence="4" id="KW-0963">Cytoplasm</keyword>